<dbReference type="PANTHER" id="PTHR43776:SF7">
    <property type="entry name" value="D,D-DIPEPTIDE TRANSPORT ATP-BINDING PROTEIN DDPF-RELATED"/>
    <property type="match status" value="1"/>
</dbReference>
<feature type="domain" description="ABC transporter" evidence="5">
    <location>
        <begin position="305"/>
        <end position="550"/>
    </location>
</feature>
<dbReference type="InterPro" id="IPR003593">
    <property type="entry name" value="AAA+_ATPase"/>
</dbReference>
<dbReference type="PANTHER" id="PTHR43776">
    <property type="entry name" value="TRANSPORT ATP-BINDING PROTEIN"/>
    <property type="match status" value="1"/>
</dbReference>
<dbReference type="InterPro" id="IPR017871">
    <property type="entry name" value="ABC_transporter-like_CS"/>
</dbReference>
<keyword evidence="2" id="KW-0813">Transport</keyword>
<dbReference type="Pfam" id="PF00005">
    <property type="entry name" value="ABC_tran"/>
    <property type="match status" value="2"/>
</dbReference>
<evidence type="ECO:0000313" key="6">
    <source>
        <dbReference type="EMBL" id="SFZ90002.1"/>
    </source>
</evidence>
<evidence type="ECO:0000256" key="3">
    <source>
        <dbReference type="ARBA" id="ARBA00022741"/>
    </source>
</evidence>
<evidence type="ECO:0000256" key="4">
    <source>
        <dbReference type="ARBA" id="ARBA00022840"/>
    </source>
</evidence>
<dbReference type="EMBL" id="FPKV01000001">
    <property type="protein sequence ID" value="SFZ90002.1"/>
    <property type="molecule type" value="Genomic_DNA"/>
</dbReference>
<dbReference type="SUPFAM" id="SSF52540">
    <property type="entry name" value="P-loop containing nucleoside triphosphate hydrolases"/>
    <property type="match status" value="2"/>
</dbReference>
<keyword evidence="3" id="KW-0547">Nucleotide-binding</keyword>
<dbReference type="STRING" id="369401.SAMN05428642_101685"/>
<dbReference type="GO" id="GO:0015833">
    <property type="term" value="P:peptide transport"/>
    <property type="evidence" value="ECO:0007669"/>
    <property type="project" value="InterPro"/>
</dbReference>
<reference evidence="6 7" key="1">
    <citation type="submission" date="2016-10" db="EMBL/GenBank/DDBJ databases">
        <authorList>
            <person name="de Groot N.N."/>
        </authorList>
    </citation>
    <scope>NUCLEOTIDE SEQUENCE [LARGE SCALE GENOMIC DNA]</scope>
    <source>
        <strain evidence="6 7">DSM 18180</strain>
    </source>
</reference>
<dbReference type="InterPro" id="IPR003439">
    <property type="entry name" value="ABC_transporter-like_ATP-bd"/>
</dbReference>
<accession>A0A1K2ICK5</accession>
<dbReference type="OrthoDB" id="1115710at2"/>
<dbReference type="GO" id="GO:0016887">
    <property type="term" value="F:ATP hydrolysis activity"/>
    <property type="evidence" value="ECO:0007669"/>
    <property type="project" value="InterPro"/>
</dbReference>
<dbReference type="Pfam" id="PF08352">
    <property type="entry name" value="oligo_HPY"/>
    <property type="match status" value="1"/>
</dbReference>
<keyword evidence="7" id="KW-1185">Reference proteome</keyword>
<organism evidence="6 7">
    <name type="scientific">Flaviramulus basaltis</name>
    <dbReference type="NCBI Taxonomy" id="369401"/>
    <lineage>
        <taxon>Bacteria</taxon>
        <taxon>Pseudomonadati</taxon>
        <taxon>Bacteroidota</taxon>
        <taxon>Flavobacteriia</taxon>
        <taxon>Flavobacteriales</taxon>
        <taxon>Flavobacteriaceae</taxon>
        <taxon>Flaviramulus</taxon>
    </lineage>
</organism>
<protein>
    <submittedName>
        <fullName evidence="6">Peptide/nickel transport system ATP-binding protein</fullName>
    </submittedName>
</protein>
<dbReference type="NCBIfam" id="NF007739">
    <property type="entry name" value="PRK10419.1"/>
    <property type="match status" value="2"/>
</dbReference>
<dbReference type="NCBIfam" id="NF008453">
    <property type="entry name" value="PRK11308.1"/>
    <property type="match status" value="2"/>
</dbReference>
<comment type="similarity">
    <text evidence="1">Belongs to the ABC transporter superfamily.</text>
</comment>
<dbReference type="CDD" id="cd03257">
    <property type="entry name" value="ABC_NikE_OppD_transporters"/>
    <property type="match status" value="2"/>
</dbReference>
<evidence type="ECO:0000256" key="2">
    <source>
        <dbReference type="ARBA" id="ARBA00022448"/>
    </source>
</evidence>
<dbReference type="InterPro" id="IPR050319">
    <property type="entry name" value="ABC_transp_ATP-bind"/>
</dbReference>
<dbReference type="FunFam" id="3.40.50.300:FF:000016">
    <property type="entry name" value="Oligopeptide ABC transporter ATP-binding component"/>
    <property type="match status" value="2"/>
</dbReference>
<name>A0A1K2ICK5_9FLAO</name>
<dbReference type="GO" id="GO:0005524">
    <property type="term" value="F:ATP binding"/>
    <property type="evidence" value="ECO:0007669"/>
    <property type="project" value="UniProtKB-KW"/>
</dbReference>
<dbReference type="PROSITE" id="PS00211">
    <property type="entry name" value="ABC_TRANSPORTER_1"/>
    <property type="match status" value="2"/>
</dbReference>
<dbReference type="Gene3D" id="3.40.50.300">
    <property type="entry name" value="P-loop containing nucleotide triphosphate hydrolases"/>
    <property type="match status" value="2"/>
</dbReference>
<dbReference type="Proteomes" id="UP000182544">
    <property type="component" value="Unassembled WGS sequence"/>
</dbReference>
<dbReference type="GO" id="GO:0055085">
    <property type="term" value="P:transmembrane transport"/>
    <property type="evidence" value="ECO:0007669"/>
    <property type="project" value="UniProtKB-ARBA"/>
</dbReference>
<feature type="domain" description="ABC transporter" evidence="5">
    <location>
        <begin position="5"/>
        <end position="252"/>
    </location>
</feature>
<gene>
    <name evidence="6" type="ORF">SAMN05428642_101685</name>
</gene>
<dbReference type="PROSITE" id="PS50893">
    <property type="entry name" value="ABC_TRANSPORTER_2"/>
    <property type="match status" value="2"/>
</dbReference>
<dbReference type="AlphaFoldDB" id="A0A1K2ICK5"/>
<evidence type="ECO:0000313" key="7">
    <source>
        <dbReference type="Proteomes" id="UP000182544"/>
    </source>
</evidence>
<dbReference type="SMART" id="SM00382">
    <property type="entry name" value="AAA"/>
    <property type="match status" value="2"/>
</dbReference>
<evidence type="ECO:0000259" key="5">
    <source>
        <dbReference type="PROSITE" id="PS50893"/>
    </source>
</evidence>
<dbReference type="InterPro" id="IPR027417">
    <property type="entry name" value="P-loop_NTPase"/>
</dbReference>
<evidence type="ECO:0000256" key="1">
    <source>
        <dbReference type="ARBA" id="ARBA00005417"/>
    </source>
</evidence>
<proteinExistence type="inferred from homology"/>
<keyword evidence="4 6" id="KW-0067">ATP-binding</keyword>
<dbReference type="RefSeq" id="WP_072400333.1">
    <property type="nucleotide sequence ID" value="NZ_FPKV01000001.1"/>
</dbReference>
<sequence>MSHILKIKNLSISFGENEVIHNISYELNKNEILGIVGESGSGKSVSSLAILGLLPKKISRITSGSINYNDEDLTLFSPKALQTVRGSKIAMIFQEPMSSLNPSMTCGKQVQEILLQHTNLSKKDSKNETISLFEKVKLPSPERVYDAYPHEISGGQKQRVMIAMAIACKPDVLIADEPTTALDVTVQKDIIKLLKTLQVETRMSVIFITHDLSLISEIADRVLVMYKGDIVEQGKTSTIFKTPQHIYTKALINSRPSLETRLKVLPTIQDYLNNTTNNDIITGEERLKRHSKLYNKPALLEIINVEKEYVSKSGWFSKPKTFKAVNNVSFKLYEGETLGLVGESGCGKSTLGNAILQLDKATAGKILYQGVDITKLPNSEIKKLRKDIQIIFQDPYSSLNPRIPVGEAIMEPMKVHKLYNSDKERKEKVIDILNRVGLSEDYFNRYSHEFSGGQRQRIGIARTIALQPKLIVCDESVSALDISVQAQVLNLLNELKEDFGFTYIFISHDLAVVKYMSDQLLVMNNGKIEELDDADVIYNNPKKDYTKKLIHAIPKGL</sequence>
<dbReference type="InterPro" id="IPR013563">
    <property type="entry name" value="Oligopep_ABC_C"/>
</dbReference>